<comment type="caution">
    <text evidence="2">The sequence shown here is derived from an EMBL/GenBank/DDBJ whole genome shotgun (WGS) entry which is preliminary data.</text>
</comment>
<gene>
    <name evidence="2" type="ORF">PM001_LOCUS11786</name>
    <name evidence="1" type="ORF">PM001_LOCUS1311</name>
</gene>
<protein>
    <submittedName>
        <fullName evidence="2">Uncharacterized protein</fullName>
    </submittedName>
</protein>
<evidence type="ECO:0000313" key="1">
    <source>
        <dbReference type="EMBL" id="CAK7896798.1"/>
    </source>
</evidence>
<dbReference type="AlphaFoldDB" id="A0AAV1TY19"/>
<reference evidence="2" key="1">
    <citation type="submission" date="2024-01" db="EMBL/GenBank/DDBJ databases">
        <authorList>
            <person name="Webb A."/>
        </authorList>
    </citation>
    <scope>NUCLEOTIDE SEQUENCE</scope>
    <source>
        <strain evidence="2">Pm1</strain>
    </source>
</reference>
<dbReference type="EMBL" id="CAKLBY020000014">
    <property type="protein sequence ID" value="CAK7896798.1"/>
    <property type="molecule type" value="Genomic_DNA"/>
</dbReference>
<proteinExistence type="predicted"/>
<evidence type="ECO:0000313" key="3">
    <source>
        <dbReference type="Proteomes" id="UP001162060"/>
    </source>
</evidence>
<name>A0AAV1TY19_9STRA</name>
<sequence length="67" mass="7677">MACDISARIIEAIISDIFFCDDYSEDGVVNTTAKLTNQETNPLRLFNKKEDDSDWCQVTIKNVTRFI</sequence>
<dbReference type="Proteomes" id="UP001162060">
    <property type="component" value="Unassembled WGS sequence"/>
</dbReference>
<organism evidence="2 3">
    <name type="scientific">Peronospora matthiolae</name>
    <dbReference type="NCBI Taxonomy" id="2874970"/>
    <lineage>
        <taxon>Eukaryota</taxon>
        <taxon>Sar</taxon>
        <taxon>Stramenopiles</taxon>
        <taxon>Oomycota</taxon>
        <taxon>Peronosporomycetes</taxon>
        <taxon>Peronosporales</taxon>
        <taxon>Peronosporaceae</taxon>
        <taxon>Peronospora</taxon>
    </lineage>
</organism>
<accession>A0AAV1TY19</accession>
<dbReference type="EMBL" id="CAKLBY020000101">
    <property type="protein sequence ID" value="CAK7926636.1"/>
    <property type="molecule type" value="Genomic_DNA"/>
</dbReference>
<evidence type="ECO:0000313" key="2">
    <source>
        <dbReference type="EMBL" id="CAK7926636.1"/>
    </source>
</evidence>